<keyword evidence="9" id="KW-0456">Lyase</keyword>
<evidence type="ECO:0000256" key="8">
    <source>
        <dbReference type="ARBA" id="ARBA00023098"/>
    </source>
</evidence>
<dbReference type="Pfam" id="PF07977">
    <property type="entry name" value="FabA"/>
    <property type="match status" value="1"/>
</dbReference>
<dbReference type="InterPro" id="IPR013114">
    <property type="entry name" value="FabA_FabZ"/>
</dbReference>
<dbReference type="AlphaFoldDB" id="A0A261VZ50"/>
<evidence type="ECO:0000256" key="5">
    <source>
        <dbReference type="ARBA" id="ARBA00022490"/>
    </source>
</evidence>
<protein>
    <recommendedName>
        <fullName evidence="4">3-hydroxyacyl-[acyl-carrier-protein] dehydratase FabZ</fullName>
        <ecNumber evidence="3">4.2.1.59</ecNumber>
    </recommendedName>
    <alternativeName>
        <fullName evidence="11">(3R)-hydroxymyristoyl-[acyl-carrier-protein] dehydratase</fullName>
    </alternativeName>
    <alternativeName>
        <fullName evidence="12">Beta-hydroxyacyl-ACP dehydratase</fullName>
    </alternativeName>
</protein>
<comment type="function">
    <text evidence="10">Involved in unsaturated fatty acids biosynthesis. Catalyzes the dehydration of short chain beta-hydroxyacyl-ACPs and long chain saturated and unsaturated beta-hydroxyacyl-ACPs.</text>
</comment>
<dbReference type="RefSeq" id="WP_028356489.1">
    <property type="nucleotide sequence ID" value="NZ_NEVT01000003.1"/>
</dbReference>
<evidence type="ECO:0000256" key="11">
    <source>
        <dbReference type="ARBA" id="ARBA00029890"/>
    </source>
</evidence>
<dbReference type="SUPFAM" id="SSF54637">
    <property type="entry name" value="Thioesterase/thiol ester dehydrase-isomerase"/>
    <property type="match status" value="1"/>
</dbReference>
<evidence type="ECO:0000256" key="4">
    <source>
        <dbReference type="ARBA" id="ARBA00017176"/>
    </source>
</evidence>
<name>A0A261VZ50_9BORD</name>
<evidence type="ECO:0000256" key="1">
    <source>
        <dbReference type="ARBA" id="ARBA00004496"/>
    </source>
</evidence>
<evidence type="ECO:0000256" key="7">
    <source>
        <dbReference type="ARBA" id="ARBA00022556"/>
    </source>
</evidence>
<evidence type="ECO:0000256" key="6">
    <source>
        <dbReference type="ARBA" id="ARBA00022516"/>
    </source>
</evidence>
<keyword evidence="8" id="KW-0443">Lipid metabolism</keyword>
<dbReference type="Gene3D" id="3.10.129.10">
    <property type="entry name" value="Hotdog Thioesterase"/>
    <property type="match status" value="1"/>
</dbReference>
<proteinExistence type="inferred from homology"/>
<dbReference type="PANTHER" id="PTHR30272">
    <property type="entry name" value="3-HYDROXYACYL-[ACYL-CARRIER-PROTEIN] DEHYDRATASE"/>
    <property type="match status" value="1"/>
</dbReference>
<evidence type="ECO:0000313" key="14">
    <source>
        <dbReference type="Proteomes" id="UP000215633"/>
    </source>
</evidence>
<dbReference type="GO" id="GO:0005737">
    <property type="term" value="C:cytoplasm"/>
    <property type="evidence" value="ECO:0007669"/>
    <property type="project" value="UniProtKB-SubCell"/>
</dbReference>
<comment type="similarity">
    <text evidence="2">Belongs to the thioester dehydratase family. FabZ subfamily.</text>
</comment>
<keyword evidence="5" id="KW-0963">Cytoplasm</keyword>
<reference evidence="14" key="1">
    <citation type="submission" date="2017-05" db="EMBL/GenBank/DDBJ databases">
        <title>Complete and WGS of Bordetella genogroups.</title>
        <authorList>
            <person name="Spilker T."/>
            <person name="Lipuma J."/>
        </authorList>
    </citation>
    <scope>NUCLEOTIDE SEQUENCE [LARGE SCALE GENOMIC DNA]</scope>
    <source>
        <strain evidence="14">AU8256</strain>
    </source>
</reference>
<accession>A0A261VZ50</accession>
<keyword evidence="14" id="KW-1185">Reference proteome</keyword>
<comment type="caution">
    <text evidence="13">The sequence shown here is derived from an EMBL/GenBank/DDBJ whole genome shotgun (WGS) entry which is preliminary data.</text>
</comment>
<dbReference type="EMBL" id="NEVT01000003">
    <property type="protein sequence ID" value="OZI79355.1"/>
    <property type="molecule type" value="Genomic_DNA"/>
</dbReference>
<dbReference type="GO" id="GO:0009245">
    <property type="term" value="P:lipid A biosynthetic process"/>
    <property type="evidence" value="ECO:0007669"/>
    <property type="project" value="UniProtKB-KW"/>
</dbReference>
<evidence type="ECO:0000313" key="13">
    <source>
        <dbReference type="EMBL" id="OZI79355.1"/>
    </source>
</evidence>
<keyword evidence="7" id="KW-0441">Lipid A biosynthesis</keyword>
<organism evidence="13 14">
    <name type="scientific">Bordetella genomosp. 2</name>
    <dbReference type="NCBI Taxonomy" id="1983456"/>
    <lineage>
        <taxon>Bacteria</taxon>
        <taxon>Pseudomonadati</taxon>
        <taxon>Pseudomonadota</taxon>
        <taxon>Betaproteobacteria</taxon>
        <taxon>Burkholderiales</taxon>
        <taxon>Alcaligenaceae</taxon>
        <taxon>Bordetella</taxon>
    </lineage>
</organism>
<dbReference type="InterPro" id="IPR029069">
    <property type="entry name" value="HotDog_dom_sf"/>
</dbReference>
<keyword evidence="6" id="KW-0444">Lipid biosynthesis</keyword>
<evidence type="ECO:0000256" key="2">
    <source>
        <dbReference type="ARBA" id="ARBA00009174"/>
    </source>
</evidence>
<dbReference type="PANTHER" id="PTHR30272:SF1">
    <property type="entry name" value="3-HYDROXYACYL-[ACYL-CARRIER-PROTEIN] DEHYDRATASE"/>
    <property type="match status" value="1"/>
</dbReference>
<dbReference type="GO" id="GO:0016020">
    <property type="term" value="C:membrane"/>
    <property type="evidence" value="ECO:0007669"/>
    <property type="project" value="GOC"/>
</dbReference>
<evidence type="ECO:0000256" key="3">
    <source>
        <dbReference type="ARBA" id="ARBA00013167"/>
    </source>
</evidence>
<dbReference type="EC" id="4.2.1.59" evidence="3"/>
<comment type="subcellular location">
    <subcellularLocation>
        <location evidence="1">Cytoplasm</location>
    </subcellularLocation>
</comment>
<sequence length="150" mass="16391">MDLDVKSIMERLPHRYPMLLIDHVADMVPQQKITAIKNVSASDPFLAVGQTMPAALIVEAMAQSAALFSFADEGSQRRPDQGQAVYYFLGIDGAAFLKPVVVGDQLRLEVRAVRLSRAICKYRGQAFVQDDLVAEATILCAIRSSPESPA</sequence>
<evidence type="ECO:0000256" key="10">
    <source>
        <dbReference type="ARBA" id="ARBA00025049"/>
    </source>
</evidence>
<dbReference type="CDD" id="cd01288">
    <property type="entry name" value="FabZ"/>
    <property type="match status" value="1"/>
</dbReference>
<dbReference type="FunFam" id="3.10.129.10:FF:000001">
    <property type="entry name" value="3-hydroxyacyl-[acyl-carrier-protein] dehydratase FabZ"/>
    <property type="match status" value="1"/>
</dbReference>
<gene>
    <name evidence="13" type="primary">fabZ</name>
    <name evidence="13" type="ORF">CAL24_05330</name>
</gene>
<dbReference type="Proteomes" id="UP000215633">
    <property type="component" value="Unassembled WGS sequence"/>
</dbReference>
<evidence type="ECO:0000256" key="12">
    <source>
        <dbReference type="ARBA" id="ARBA00032213"/>
    </source>
</evidence>
<dbReference type="GO" id="GO:0019171">
    <property type="term" value="F:(3R)-hydroxyacyl-[acyl-carrier-protein] dehydratase activity"/>
    <property type="evidence" value="ECO:0007669"/>
    <property type="project" value="UniProtKB-EC"/>
</dbReference>
<evidence type="ECO:0000256" key="9">
    <source>
        <dbReference type="ARBA" id="ARBA00023239"/>
    </source>
</evidence>
<dbReference type="NCBIfam" id="NF000582">
    <property type="entry name" value="PRK00006.1"/>
    <property type="match status" value="1"/>
</dbReference>